<proteinExistence type="predicted"/>
<accession>A0AAE3FP16</accession>
<dbReference type="Proteomes" id="UP001202674">
    <property type="component" value="Unassembled WGS sequence"/>
</dbReference>
<keyword evidence="2" id="KW-1185">Reference proteome</keyword>
<reference evidence="1 2" key="1">
    <citation type="journal article" date="2022" name="Syst. Appl. Microbiol.">
        <title>Natronocalculus amylovorans gen. nov., sp. nov., and Natranaeroarchaeum aerophilus sp. nov., dominant culturable amylolytic natronoarchaea from hypersaline soda lakes in southwestern Siberia.</title>
        <authorList>
            <person name="Sorokin D.Y."/>
            <person name="Elcheninov A.G."/>
            <person name="Khizhniak T.V."/>
            <person name="Koenen M."/>
            <person name="Bale N.J."/>
            <person name="Damste J.S.S."/>
            <person name="Kublanov I.V."/>
        </authorList>
    </citation>
    <scope>NUCLEOTIDE SEQUENCE [LARGE SCALE GENOMIC DNA]</scope>
    <source>
        <strain evidence="1 2">AArc-St1-1</strain>
    </source>
</reference>
<comment type="caution">
    <text evidence="1">The sequence shown here is derived from an EMBL/GenBank/DDBJ whole genome shotgun (WGS) entry which is preliminary data.</text>
</comment>
<evidence type="ECO:0000313" key="2">
    <source>
        <dbReference type="Proteomes" id="UP001202674"/>
    </source>
</evidence>
<dbReference type="AlphaFoldDB" id="A0AAE3FP16"/>
<name>A0AAE3FP16_9EURY</name>
<gene>
    <name evidence="1" type="ORF">AArcSt11_02410</name>
</gene>
<dbReference type="RefSeq" id="WP_250594260.1">
    <property type="nucleotide sequence ID" value="NZ_JAKRVY010000001.1"/>
</dbReference>
<protein>
    <submittedName>
        <fullName evidence="1">Uncharacterized protein</fullName>
    </submittedName>
</protein>
<organism evidence="1 2">
    <name type="scientific">Natranaeroarchaeum aerophilus</name>
    <dbReference type="NCBI Taxonomy" id="2917711"/>
    <lineage>
        <taxon>Archaea</taxon>
        <taxon>Methanobacteriati</taxon>
        <taxon>Methanobacteriota</taxon>
        <taxon>Stenosarchaea group</taxon>
        <taxon>Halobacteria</taxon>
        <taxon>Halobacteriales</taxon>
        <taxon>Natronoarchaeaceae</taxon>
        <taxon>Natranaeroarchaeum</taxon>
    </lineage>
</organism>
<dbReference type="EMBL" id="JAKRVY010000001">
    <property type="protein sequence ID" value="MCL9812506.1"/>
    <property type="molecule type" value="Genomic_DNA"/>
</dbReference>
<evidence type="ECO:0000313" key="1">
    <source>
        <dbReference type="EMBL" id="MCL9812506.1"/>
    </source>
</evidence>
<sequence length="289" mass="33975">MWDTVREITSDIVPSDRNLENIEIEVDALGSDVPQARIEQKEGEEIVVINIDALSDDDFEKVYSGAWMQGGFFDPEIQEDILLVQKALTEDRLTDIVDYYRDYLTKNDVAMIRNALYLRQDWEKKSHYTPKKKMAERLSELSNRFQDDEIRLVANLISSGYYDEGGYIRKIFDSPNEYTNYPTNSRQHAHNYILSNEPFTVYVSKHTKQYMITKRIINKLNDYDSHPIKIEYVDARAQGWENRLKLRKSIDTLHTSSENLKYTMMLDSRETVYRIDCDEFQEADNAESD</sequence>